<feature type="compositionally biased region" description="Basic and acidic residues" evidence="1">
    <location>
        <begin position="544"/>
        <end position="555"/>
    </location>
</feature>
<feature type="compositionally biased region" description="Basic and acidic residues" evidence="1">
    <location>
        <begin position="621"/>
        <end position="642"/>
    </location>
</feature>
<feature type="compositionally biased region" description="Low complexity" evidence="1">
    <location>
        <begin position="604"/>
        <end position="615"/>
    </location>
</feature>
<proteinExistence type="predicted"/>
<feature type="region of interest" description="Disordered" evidence="1">
    <location>
        <begin position="255"/>
        <end position="307"/>
    </location>
</feature>
<gene>
    <name evidence="2" type="ORF">K504DRAFT_477545</name>
</gene>
<dbReference type="EMBL" id="MU005772">
    <property type="protein sequence ID" value="KAF2708059.1"/>
    <property type="molecule type" value="Genomic_DNA"/>
</dbReference>
<feature type="region of interest" description="Disordered" evidence="1">
    <location>
        <begin position="38"/>
        <end position="176"/>
    </location>
</feature>
<feature type="compositionally biased region" description="Polar residues" evidence="1">
    <location>
        <begin position="296"/>
        <end position="305"/>
    </location>
</feature>
<dbReference type="Proteomes" id="UP000799428">
    <property type="component" value="Unassembled WGS sequence"/>
</dbReference>
<organism evidence="2 3">
    <name type="scientific">Pleomassaria siparia CBS 279.74</name>
    <dbReference type="NCBI Taxonomy" id="1314801"/>
    <lineage>
        <taxon>Eukaryota</taxon>
        <taxon>Fungi</taxon>
        <taxon>Dikarya</taxon>
        <taxon>Ascomycota</taxon>
        <taxon>Pezizomycotina</taxon>
        <taxon>Dothideomycetes</taxon>
        <taxon>Pleosporomycetidae</taxon>
        <taxon>Pleosporales</taxon>
        <taxon>Pleomassariaceae</taxon>
        <taxon>Pleomassaria</taxon>
    </lineage>
</organism>
<feature type="compositionally biased region" description="Acidic residues" evidence="1">
    <location>
        <begin position="890"/>
        <end position="900"/>
    </location>
</feature>
<feature type="region of interest" description="Disordered" evidence="1">
    <location>
        <begin position="583"/>
        <end position="642"/>
    </location>
</feature>
<feature type="region of interest" description="Disordered" evidence="1">
    <location>
        <begin position="777"/>
        <end position="823"/>
    </location>
</feature>
<dbReference type="AlphaFoldDB" id="A0A6G1K599"/>
<accession>A0A6G1K599</accession>
<feature type="compositionally biased region" description="Low complexity" evidence="1">
    <location>
        <begin position="500"/>
        <end position="512"/>
    </location>
</feature>
<reference evidence="2" key="1">
    <citation type="journal article" date="2020" name="Stud. Mycol.">
        <title>101 Dothideomycetes genomes: a test case for predicting lifestyles and emergence of pathogens.</title>
        <authorList>
            <person name="Haridas S."/>
            <person name="Albert R."/>
            <person name="Binder M."/>
            <person name="Bloem J."/>
            <person name="Labutti K."/>
            <person name="Salamov A."/>
            <person name="Andreopoulos B."/>
            <person name="Baker S."/>
            <person name="Barry K."/>
            <person name="Bills G."/>
            <person name="Bluhm B."/>
            <person name="Cannon C."/>
            <person name="Castanera R."/>
            <person name="Culley D."/>
            <person name="Daum C."/>
            <person name="Ezra D."/>
            <person name="Gonzalez J."/>
            <person name="Henrissat B."/>
            <person name="Kuo A."/>
            <person name="Liang C."/>
            <person name="Lipzen A."/>
            <person name="Lutzoni F."/>
            <person name="Magnuson J."/>
            <person name="Mondo S."/>
            <person name="Nolan M."/>
            <person name="Ohm R."/>
            <person name="Pangilinan J."/>
            <person name="Park H.-J."/>
            <person name="Ramirez L."/>
            <person name="Alfaro M."/>
            <person name="Sun H."/>
            <person name="Tritt A."/>
            <person name="Yoshinaga Y."/>
            <person name="Zwiers L.-H."/>
            <person name="Turgeon B."/>
            <person name="Goodwin S."/>
            <person name="Spatafora J."/>
            <person name="Crous P."/>
            <person name="Grigoriev I."/>
        </authorList>
    </citation>
    <scope>NUCLEOTIDE SEQUENCE</scope>
    <source>
        <strain evidence="2">CBS 279.74</strain>
    </source>
</reference>
<keyword evidence="3" id="KW-1185">Reference proteome</keyword>
<feature type="region of interest" description="Disordered" evidence="1">
    <location>
        <begin position="847"/>
        <end position="919"/>
    </location>
</feature>
<evidence type="ECO:0000256" key="1">
    <source>
        <dbReference type="SAM" id="MobiDB-lite"/>
    </source>
</evidence>
<protein>
    <submittedName>
        <fullName evidence="2">Uncharacterized protein</fullName>
    </submittedName>
</protein>
<feature type="compositionally biased region" description="Basic and acidic residues" evidence="1">
    <location>
        <begin position="157"/>
        <end position="166"/>
    </location>
</feature>
<sequence>MPGPVPNAYSLLESSFQASPNLRSHRSLPRRREELRNILPAAEPLKQDISQSNDETDSLSESERPTLLPSPESLDGVESGLPPTPPSNSQDERPSSTFSLPPYADAVVTSLSSTNSSLTPVNQRSPLTPDPSPPRTTESMTTIERPLLFACPSSRPESFKTAKEDQSSDISRPGTPLVDRLSTVEEDRGYGLGLAFESEDGDATPTNRIQSAVSGHVVENKLEAGQGEAEVKDPLIAGNNPDREWNTELMRNITIRKKRNPKPSPQKKLDAVVTPSPPTASTPRRTSSLRERVEASKNSPHTPSFESFARSIGWPAATDSNIPRENPHDVDHKRFSGASMTSTIVEAMVIVTPPQRRRALRHSGKNLAYRGDADFPTDHRFAPHSKRSSLNSDEIPLHQLVHKRVSINGRQPRASIDSSTLRRDWHASSPISIRRGEENVAFTLAHQDSVRRVLQPAADIMSRTNFSPRPYTPERGYHKRIASAPEATRRRDFTPEPRSFLELSSTTSPSETVQSSTSPPPQLHGGAPSSPVLRSLPRPPQEVAVREIPRAKENHSPATQHEVVSNEDHDDMLPVQSEVRELLKRQRSSSSTVPTVRQERRRSSTSQDRTSTSRDGLLRPTWDRTPTDELPRHSSEWHAMRPDGTRRVSLDASTIRTEEHAMARHLYAQTTPFSQISDTPIEVSEATAVSIYPHNNHSLLVVQQISRPSTQAPDQRQIVEEVHHRRSEPPTDSVSPPPTPPFVDAIEEQRDLAQHPTLTFEPSTPPMQMVLPSRFGVESPLKNPRKPPEPPTIQFIPPTPAEELEPQLMPTFPGPPKRSDSHPQRCLTLVQRARRYSDNLISPFLSRASSTRSRHGSNSHSAHENPRIPTVNDEDGSLHPFWRPRGFWDGFEESDSDSDDALPQGGDTSDVEDPEPEAAPKKLNVLGRRLTSGFKNANGFKNTGGFLIGNSLGVERSGTNKRRPHIVLPPQRVLTKPKILVQPPTIPLSMRSRSTRVEKRVSRSSLPSNGTYERSRRAGRRDAWKKGKTIPGLNMQVQYIGLSGVKERIKEKKAEKRRESIRKSIGSRYYVEGGTCVT</sequence>
<dbReference type="OrthoDB" id="3870679at2759"/>
<evidence type="ECO:0000313" key="3">
    <source>
        <dbReference type="Proteomes" id="UP000799428"/>
    </source>
</evidence>
<name>A0A6G1K599_9PLEO</name>
<feature type="compositionally biased region" description="Polar residues" evidence="1">
    <location>
        <begin position="1003"/>
        <end position="1012"/>
    </location>
</feature>
<feature type="region of interest" description="Disordered" evidence="1">
    <location>
        <begin position="992"/>
        <end position="1023"/>
    </location>
</feature>
<evidence type="ECO:0000313" key="2">
    <source>
        <dbReference type="EMBL" id="KAF2708059.1"/>
    </source>
</evidence>
<feature type="compositionally biased region" description="Basic and acidic residues" evidence="1">
    <location>
        <begin position="1013"/>
        <end position="1023"/>
    </location>
</feature>
<feature type="compositionally biased region" description="Low complexity" evidence="1">
    <location>
        <begin position="107"/>
        <end position="122"/>
    </location>
</feature>
<feature type="region of interest" description="Disordered" evidence="1">
    <location>
        <begin position="461"/>
        <end position="571"/>
    </location>
</feature>